<keyword evidence="17" id="KW-1185">Reference proteome</keyword>
<keyword evidence="12" id="KW-0175">Coiled coil</keyword>
<evidence type="ECO:0000259" key="14">
    <source>
        <dbReference type="PROSITE" id="PS50089"/>
    </source>
</evidence>
<organism evidence="16 17">
    <name type="scientific">Chrysemys picta bellii</name>
    <name type="common">Western painted turtle</name>
    <name type="synonym">Emys bellii</name>
    <dbReference type="NCBI Taxonomy" id="8478"/>
    <lineage>
        <taxon>Eukaryota</taxon>
        <taxon>Metazoa</taxon>
        <taxon>Chordata</taxon>
        <taxon>Craniata</taxon>
        <taxon>Vertebrata</taxon>
        <taxon>Euteleostomi</taxon>
        <taxon>Archelosauria</taxon>
        <taxon>Testudinata</taxon>
        <taxon>Testudines</taxon>
        <taxon>Cryptodira</taxon>
        <taxon>Durocryptodira</taxon>
        <taxon>Testudinoidea</taxon>
        <taxon>Emydidae</taxon>
        <taxon>Chrysemys</taxon>
    </lineage>
</organism>
<dbReference type="Gene3D" id="3.30.40.10">
    <property type="entry name" value="Zinc/RING finger domain, C3HC4 (zinc finger)"/>
    <property type="match status" value="1"/>
</dbReference>
<evidence type="ECO:0000256" key="7">
    <source>
        <dbReference type="ARBA" id="ARBA00022679"/>
    </source>
</evidence>
<dbReference type="GeneTree" id="ENSGT01030000234669"/>
<dbReference type="GO" id="GO:0008270">
    <property type="term" value="F:zinc ion binding"/>
    <property type="evidence" value="ECO:0007669"/>
    <property type="project" value="UniProtKB-KW"/>
</dbReference>
<accession>A0A8C3FBL3</accession>
<dbReference type="PANTHER" id="PTHR24103">
    <property type="entry name" value="E3 UBIQUITIN-PROTEIN LIGASE TRIM"/>
    <property type="match status" value="1"/>
</dbReference>
<keyword evidence="8" id="KW-0479">Metal-binding</keyword>
<dbReference type="SUPFAM" id="SSF57850">
    <property type="entry name" value="RING/U-box"/>
    <property type="match status" value="1"/>
</dbReference>
<name>A0A8C3FBL3_CHRPI</name>
<dbReference type="CDD" id="cd16594">
    <property type="entry name" value="RING-HC_TRIM7-like_C-IV"/>
    <property type="match status" value="1"/>
</dbReference>
<evidence type="ECO:0000256" key="1">
    <source>
        <dbReference type="ARBA" id="ARBA00000900"/>
    </source>
</evidence>
<proteinExistence type="inferred from homology"/>
<keyword evidence="6" id="KW-0963">Cytoplasm</keyword>
<feature type="domain" description="B box-type" evidence="15">
    <location>
        <begin position="45"/>
        <end position="106"/>
    </location>
</feature>
<dbReference type="CDD" id="cd19760">
    <property type="entry name" value="Bbox2_TRIM4-like"/>
    <property type="match status" value="1"/>
</dbReference>
<reference evidence="16" key="1">
    <citation type="submission" date="2025-08" db="UniProtKB">
        <authorList>
            <consortium name="Ensembl"/>
        </authorList>
    </citation>
    <scope>IDENTIFICATION</scope>
</reference>
<dbReference type="SMART" id="SM00336">
    <property type="entry name" value="BBOX"/>
    <property type="match status" value="1"/>
</dbReference>
<comment type="pathway">
    <text evidence="3">Protein modification; protein ubiquitination.</text>
</comment>
<dbReference type="InterPro" id="IPR000315">
    <property type="entry name" value="Znf_B-box"/>
</dbReference>
<evidence type="ECO:0000256" key="10">
    <source>
        <dbReference type="ARBA" id="ARBA00022786"/>
    </source>
</evidence>
<dbReference type="InterPro" id="IPR020457">
    <property type="entry name" value="Znf_B-box_chordata"/>
</dbReference>
<keyword evidence="10" id="KW-0833">Ubl conjugation pathway</keyword>
<dbReference type="Pfam" id="PF00643">
    <property type="entry name" value="zf-B_box"/>
    <property type="match status" value="1"/>
</dbReference>
<evidence type="ECO:0000256" key="13">
    <source>
        <dbReference type="PROSITE-ProRule" id="PRU00024"/>
    </source>
</evidence>
<protein>
    <recommendedName>
        <fullName evidence="5">RING-type E3 ubiquitin transferase</fullName>
        <ecNumber evidence="5">2.3.2.27</ecNumber>
    </recommendedName>
</protein>
<evidence type="ECO:0000256" key="8">
    <source>
        <dbReference type="ARBA" id="ARBA00022723"/>
    </source>
</evidence>
<keyword evidence="9 13" id="KW-0863">Zinc-finger</keyword>
<evidence type="ECO:0000256" key="11">
    <source>
        <dbReference type="ARBA" id="ARBA00022833"/>
    </source>
</evidence>
<dbReference type="SUPFAM" id="SSF57845">
    <property type="entry name" value="B-box zinc-binding domain"/>
    <property type="match status" value="1"/>
</dbReference>
<dbReference type="Gene3D" id="3.30.160.60">
    <property type="entry name" value="Classic Zinc Finger"/>
    <property type="match status" value="1"/>
</dbReference>
<dbReference type="InterPro" id="IPR050143">
    <property type="entry name" value="TRIM/RBCC"/>
</dbReference>
<evidence type="ECO:0000313" key="16">
    <source>
        <dbReference type="Ensembl" id="ENSCPBP00000004735.1"/>
    </source>
</evidence>
<dbReference type="PROSITE" id="PS50089">
    <property type="entry name" value="ZF_RING_2"/>
    <property type="match status" value="1"/>
</dbReference>
<dbReference type="GO" id="GO:0005737">
    <property type="term" value="C:cytoplasm"/>
    <property type="evidence" value="ECO:0007669"/>
    <property type="project" value="UniProtKB-SubCell"/>
</dbReference>
<evidence type="ECO:0000313" key="17">
    <source>
        <dbReference type="Proteomes" id="UP000694380"/>
    </source>
</evidence>
<evidence type="ECO:0000256" key="3">
    <source>
        <dbReference type="ARBA" id="ARBA00004906"/>
    </source>
</evidence>
<dbReference type="GO" id="GO:0061630">
    <property type="term" value="F:ubiquitin protein ligase activity"/>
    <property type="evidence" value="ECO:0007669"/>
    <property type="project" value="UniProtKB-EC"/>
</dbReference>
<evidence type="ECO:0000256" key="5">
    <source>
        <dbReference type="ARBA" id="ARBA00012483"/>
    </source>
</evidence>
<evidence type="ECO:0000256" key="12">
    <source>
        <dbReference type="ARBA" id="ARBA00023054"/>
    </source>
</evidence>
<evidence type="ECO:0000256" key="4">
    <source>
        <dbReference type="ARBA" id="ARBA00008518"/>
    </source>
</evidence>
<dbReference type="Proteomes" id="UP000694380">
    <property type="component" value="Unplaced"/>
</dbReference>
<dbReference type="PROSITE" id="PS50119">
    <property type="entry name" value="ZF_BBOX"/>
    <property type="match status" value="1"/>
</dbReference>
<evidence type="ECO:0000259" key="15">
    <source>
        <dbReference type="PROSITE" id="PS50119"/>
    </source>
</evidence>
<evidence type="ECO:0000256" key="9">
    <source>
        <dbReference type="ARBA" id="ARBA00022771"/>
    </source>
</evidence>
<comment type="catalytic activity">
    <reaction evidence="1">
        <text>S-ubiquitinyl-[E2 ubiquitin-conjugating enzyme]-L-cysteine + [acceptor protein]-L-lysine = [E2 ubiquitin-conjugating enzyme]-L-cysteine + N(6)-ubiquitinyl-[acceptor protein]-L-lysine.</text>
        <dbReference type="EC" id="2.3.2.27"/>
    </reaction>
</comment>
<feature type="domain" description="RING-type" evidence="14">
    <location>
        <begin position="13"/>
        <end position="54"/>
    </location>
</feature>
<dbReference type="InterPro" id="IPR001841">
    <property type="entry name" value="Znf_RING"/>
</dbReference>
<dbReference type="PRINTS" id="PR01406">
    <property type="entry name" value="BBOXZNFINGER"/>
</dbReference>
<dbReference type="SMART" id="SM00184">
    <property type="entry name" value="RING"/>
    <property type="match status" value="1"/>
</dbReference>
<dbReference type="InterPro" id="IPR013083">
    <property type="entry name" value="Znf_RING/FYVE/PHD"/>
</dbReference>
<keyword evidence="11" id="KW-0862">Zinc</keyword>
<comment type="subcellular location">
    <subcellularLocation>
        <location evidence="2">Cytoplasm</location>
    </subcellularLocation>
</comment>
<reference evidence="16" key="2">
    <citation type="submission" date="2025-09" db="UniProtKB">
        <authorList>
            <consortium name="Ensembl"/>
        </authorList>
    </citation>
    <scope>IDENTIFICATION</scope>
</reference>
<dbReference type="EC" id="2.3.2.27" evidence="5"/>
<dbReference type="Ensembl" id="ENSCPBT00000005762.1">
    <property type="protein sequence ID" value="ENSCPBP00000004735.1"/>
    <property type="gene ID" value="ENSCPBG00000003802.1"/>
</dbReference>
<sequence>VASGVFLRDEATCSICLSFFKDPVSLDCGHNFRQACITQCWEGPDTAISCPQCRETFPQRTLRPNRQLGNMVEIEPFKLFCNQDQMLICVICRESQAHRAHMVVPIEEAAQEHKVGHGWARGWERGRGGAQATADVDAVVLGQISVWGYTPLTLPASPHRPLELGLGAGPCLWEGRGDVDRVRRLSGLPGQ</sequence>
<evidence type="ECO:0000256" key="2">
    <source>
        <dbReference type="ARBA" id="ARBA00004496"/>
    </source>
</evidence>
<keyword evidence="7" id="KW-0808">Transferase</keyword>
<dbReference type="Pfam" id="PF15227">
    <property type="entry name" value="zf-C3HC4_4"/>
    <property type="match status" value="1"/>
</dbReference>
<comment type="similarity">
    <text evidence="4">Belongs to the TRIM/RBCC family.</text>
</comment>
<dbReference type="AlphaFoldDB" id="A0A8C3FBL3"/>
<evidence type="ECO:0000256" key="6">
    <source>
        <dbReference type="ARBA" id="ARBA00022490"/>
    </source>
</evidence>